<evidence type="ECO:0000256" key="8">
    <source>
        <dbReference type="PROSITE-ProRule" id="PRU00042"/>
    </source>
</evidence>
<dbReference type="EnsemblMetazoa" id="ADIR005476-RA">
    <property type="protein sequence ID" value="ADIR005476-PA"/>
    <property type="gene ID" value="ADIR005476"/>
</dbReference>
<feature type="domain" description="C2H2-type" evidence="9">
    <location>
        <begin position="640"/>
        <end position="666"/>
    </location>
</feature>
<feature type="domain" description="C2H2-type" evidence="9">
    <location>
        <begin position="158"/>
        <end position="180"/>
    </location>
</feature>
<dbReference type="PANTHER" id="PTHR24404">
    <property type="entry name" value="ZINC FINGER PROTEIN"/>
    <property type="match status" value="1"/>
</dbReference>
<organism evidence="10 11">
    <name type="scientific">Anopheles dirus</name>
    <dbReference type="NCBI Taxonomy" id="7168"/>
    <lineage>
        <taxon>Eukaryota</taxon>
        <taxon>Metazoa</taxon>
        <taxon>Ecdysozoa</taxon>
        <taxon>Arthropoda</taxon>
        <taxon>Hexapoda</taxon>
        <taxon>Insecta</taxon>
        <taxon>Pterygota</taxon>
        <taxon>Neoptera</taxon>
        <taxon>Endopterygota</taxon>
        <taxon>Diptera</taxon>
        <taxon>Nematocera</taxon>
        <taxon>Culicoidea</taxon>
        <taxon>Culicidae</taxon>
        <taxon>Anophelinae</taxon>
        <taxon>Anopheles</taxon>
    </lineage>
</organism>
<dbReference type="STRING" id="7168.A0A182NCW2"/>
<keyword evidence="7" id="KW-0539">Nucleus</keyword>
<dbReference type="GO" id="GO:0005634">
    <property type="term" value="C:nucleus"/>
    <property type="evidence" value="ECO:0007669"/>
    <property type="project" value="UniProtKB-SubCell"/>
</dbReference>
<keyword evidence="2" id="KW-0479">Metal-binding</keyword>
<feature type="domain" description="C2H2-type" evidence="9">
    <location>
        <begin position="526"/>
        <end position="553"/>
    </location>
</feature>
<keyword evidence="5" id="KW-0862">Zinc</keyword>
<dbReference type="PROSITE" id="PS50157">
    <property type="entry name" value="ZINC_FINGER_C2H2_2"/>
    <property type="match status" value="12"/>
</dbReference>
<reference evidence="10" key="2">
    <citation type="submission" date="2020-05" db="UniProtKB">
        <authorList>
            <consortium name="EnsemblMetazoa"/>
        </authorList>
    </citation>
    <scope>IDENTIFICATION</scope>
    <source>
        <strain evidence="10">WRAIR2</strain>
    </source>
</reference>
<feature type="domain" description="C2H2-type" evidence="9">
    <location>
        <begin position="474"/>
        <end position="505"/>
    </location>
</feature>
<feature type="domain" description="C2H2-type" evidence="9">
    <location>
        <begin position="583"/>
        <end position="611"/>
    </location>
</feature>
<feature type="domain" description="C2H2-type" evidence="9">
    <location>
        <begin position="554"/>
        <end position="582"/>
    </location>
</feature>
<proteinExistence type="predicted"/>
<evidence type="ECO:0000256" key="6">
    <source>
        <dbReference type="ARBA" id="ARBA00023125"/>
    </source>
</evidence>
<dbReference type="FunFam" id="3.30.160.60:FF:000100">
    <property type="entry name" value="Zinc finger 45-like"/>
    <property type="match status" value="1"/>
</dbReference>
<dbReference type="GO" id="GO:0008270">
    <property type="term" value="F:zinc ion binding"/>
    <property type="evidence" value="ECO:0007669"/>
    <property type="project" value="UniProtKB-KW"/>
</dbReference>
<evidence type="ECO:0000256" key="7">
    <source>
        <dbReference type="ARBA" id="ARBA00023242"/>
    </source>
</evidence>
<dbReference type="Proteomes" id="UP000075884">
    <property type="component" value="Unassembled WGS sequence"/>
</dbReference>
<feature type="domain" description="C2H2-type" evidence="9">
    <location>
        <begin position="383"/>
        <end position="406"/>
    </location>
</feature>
<dbReference type="SUPFAM" id="SSF57667">
    <property type="entry name" value="beta-beta-alpha zinc fingers"/>
    <property type="match status" value="6"/>
</dbReference>
<dbReference type="InterPro" id="IPR013087">
    <property type="entry name" value="Znf_C2H2_type"/>
</dbReference>
<evidence type="ECO:0000313" key="11">
    <source>
        <dbReference type="Proteomes" id="UP000075884"/>
    </source>
</evidence>
<evidence type="ECO:0000259" key="9">
    <source>
        <dbReference type="PROSITE" id="PS50157"/>
    </source>
</evidence>
<feature type="domain" description="C2H2-type" evidence="9">
    <location>
        <begin position="411"/>
        <end position="438"/>
    </location>
</feature>
<name>A0A182NCW2_9DIPT</name>
<dbReference type="FunFam" id="3.30.160.60:FF:003223">
    <property type="entry name" value="FI23536p1"/>
    <property type="match status" value="1"/>
</dbReference>
<dbReference type="SMART" id="SM00355">
    <property type="entry name" value="ZnF_C2H2"/>
    <property type="match status" value="14"/>
</dbReference>
<feature type="domain" description="C2H2-type" evidence="9">
    <location>
        <begin position="211"/>
        <end position="239"/>
    </location>
</feature>
<feature type="domain" description="C2H2-type" evidence="9">
    <location>
        <begin position="129"/>
        <end position="157"/>
    </location>
</feature>
<sequence length="666" mass="77935">MKQLIGTNDCKWCNKWTDDSKEMDAWVVVAGKDVTIRAMIEIFHLPEYIHIDHNDRICAPCVGQLEECYSFYNTLLATLLKACNASSEQIPPIPEGSFPCAVCDHSFATKLERKKHLKLQHSQPSHPYYHCQPCEKSFKTNRGMLQHKTMYHDAPETYSCHLCERQFLTKTNYRNHMRYHKDHVCSFCNSGWLGEPKLLEHVRTAHPDRMFVCRFCDKKERMKKCLNRHLRASHRQQANPYYCGYCGSGALAFESYEALLDHLRGQHSDGEQHEKEPYETLLNDALFVKELELPEAHEPDREQEQFLHNFHLVRSGPEKPDLSQPVELRIDRRMVLEDFLDEAFENDEIWNKYIENGEEYLIDDYDIYLRGMEGNTEPEPCRYRCPQCERGFQKQHHLSIHLAEEHDVASLVCNDCGASFTRISLYRTHRREHLKENVRFRESNIPEMEEALSLVQSSAPLDYSVHETEHGYRFACNLCDRTFQRKHNLEKHCCAFYERHGQQDTDQKATSSTASALNTASNEEIIYCMLCDRRFSSTSGLKYHLKRHTGIKAFTCLYCGKKFTANSNLNAHIRNVHSERKDYRCAECAESFATKDHLNKHHRSRHRQERTFGCGECGKSYLQRSHLNEHVASCHREDRYLCTVCNSSYVSKSTLKRHQQKKHGIS</sequence>
<feature type="domain" description="C2H2-type" evidence="9">
    <location>
        <begin position="98"/>
        <end position="126"/>
    </location>
</feature>
<comment type="subcellular location">
    <subcellularLocation>
        <location evidence="1">Nucleus</location>
    </subcellularLocation>
</comment>
<dbReference type="GO" id="GO:0006357">
    <property type="term" value="P:regulation of transcription by RNA polymerase II"/>
    <property type="evidence" value="ECO:0007669"/>
    <property type="project" value="TreeGrafter"/>
</dbReference>
<dbReference type="Gene3D" id="3.30.160.60">
    <property type="entry name" value="Classic Zinc Finger"/>
    <property type="match status" value="8"/>
</dbReference>
<dbReference type="VEuPathDB" id="VectorBase:ADIR005476"/>
<feature type="domain" description="C2H2-type" evidence="9">
    <location>
        <begin position="612"/>
        <end position="640"/>
    </location>
</feature>
<keyword evidence="4 8" id="KW-0863">Zinc-finger</keyword>
<accession>A0A182NCW2</accession>
<evidence type="ECO:0000313" key="10">
    <source>
        <dbReference type="EnsemblMetazoa" id="ADIR005476-PA"/>
    </source>
</evidence>
<dbReference type="Pfam" id="PF00096">
    <property type="entry name" value="zf-C2H2"/>
    <property type="match status" value="4"/>
</dbReference>
<keyword evidence="11" id="KW-1185">Reference proteome</keyword>
<protein>
    <recommendedName>
        <fullName evidence="9">C2H2-type domain-containing protein</fullName>
    </recommendedName>
</protein>
<evidence type="ECO:0000256" key="4">
    <source>
        <dbReference type="ARBA" id="ARBA00022771"/>
    </source>
</evidence>
<reference evidence="11" key="1">
    <citation type="submission" date="2013-03" db="EMBL/GenBank/DDBJ databases">
        <title>The Genome Sequence of Anopheles dirus WRAIR2.</title>
        <authorList>
            <consortium name="The Broad Institute Genomics Platform"/>
            <person name="Neafsey D.E."/>
            <person name="Walton C."/>
            <person name="Walker B."/>
            <person name="Young S.K."/>
            <person name="Zeng Q."/>
            <person name="Gargeya S."/>
            <person name="Fitzgerald M."/>
            <person name="Haas B."/>
            <person name="Abouelleil A."/>
            <person name="Allen A.W."/>
            <person name="Alvarado L."/>
            <person name="Arachchi H.M."/>
            <person name="Berlin A.M."/>
            <person name="Chapman S.B."/>
            <person name="Gainer-Dewar J."/>
            <person name="Goldberg J."/>
            <person name="Griggs A."/>
            <person name="Gujja S."/>
            <person name="Hansen M."/>
            <person name="Howarth C."/>
            <person name="Imamovic A."/>
            <person name="Ireland A."/>
            <person name="Larimer J."/>
            <person name="McCowan C."/>
            <person name="Murphy C."/>
            <person name="Pearson M."/>
            <person name="Poon T.W."/>
            <person name="Priest M."/>
            <person name="Roberts A."/>
            <person name="Saif S."/>
            <person name="Shea T."/>
            <person name="Sisk P."/>
            <person name="Sykes S."/>
            <person name="Wortman J."/>
            <person name="Nusbaum C."/>
            <person name="Birren B."/>
        </authorList>
    </citation>
    <scope>NUCLEOTIDE SEQUENCE [LARGE SCALE GENOMIC DNA]</scope>
    <source>
        <strain evidence="11">WRAIR2</strain>
    </source>
</reference>
<evidence type="ECO:0000256" key="3">
    <source>
        <dbReference type="ARBA" id="ARBA00022737"/>
    </source>
</evidence>
<evidence type="ECO:0000256" key="1">
    <source>
        <dbReference type="ARBA" id="ARBA00004123"/>
    </source>
</evidence>
<dbReference type="GO" id="GO:0003700">
    <property type="term" value="F:DNA-binding transcription factor activity"/>
    <property type="evidence" value="ECO:0007669"/>
    <property type="project" value="TreeGrafter"/>
</dbReference>
<dbReference type="GO" id="GO:0000978">
    <property type="term" value="F:RNA polymerase II cis-regulatory region sequence-specific DNA binding"/>
    <property type="evidence" value="ECO:0007669"/>
    <property type="project" value="TreeGrafter"/>
</dbReference>
<evidence type="ECO:0000256" key="2">
    <source>
        <dbReference type="ARBA" id="ARBA00022723"/>
    </source>
</evidence>
<dbReference type="PANTHER" id="PTHR24404:SF114">
    <property type="entry name" value="KLUMPFUSS, ISOFORM B-RELATED"/>
    <property type="match status" value="1"/>
</dbReference>
<dbReference type="PROSITE" id="PS00028">
    <property type="entry name" value="ZINC_FINGER_C2H2_1"/>
    <property type="match status" value="10"/>
</dbReference>
<dbReference type="AlphaFoldDB" id="A0A182NCW2"/>
<keyword evidence="6" id="KW-0238">DNA-binding</keyword>
<dbReference type="InterPro" id="IPR036236">
    <property type="entry name" value="Znf_C2H2_sf"/>
</dbReference>
<dbReference type="InterPro" id="IPR050589">
    <property type="entry name" value="Ikaros_C2H2-ZF"/>
</dbReference>
<evidence type="ECO:0000256" key="5">
    <source>
        <dbReference type="ARBA" id="ARBA00022833"/>
    </source>
</evidence>
<keyword evidence="3" id="KW-0677">Repeat</keyword>